<gene>
    <name evidence="3" type="ORF">D1010_04920</name>
    <name evidence="2" type="ORF">PS435_01480</name>
</gene>
<protein>
    <submittedName>
        <fullName evidence="2">Helix-turn-helix domain-containing protein</fullName>
    </submittedName>
</protein>
<dbReference type="AlphaFoldDB" id="A0A5P8M3E3"/>
<proteinExistence type="predicted"/>
<organism evidence="3 4">
    <name type="scientific">Schleiferilactobacillus harbinensis</name>
    <dbReference type="NCBI Taxonomy" id="304207"/>
    <lineage>
        <taxon>Bacteria</taxon>
        <taxon>Bacillati</taxon>
        <taxon>Bacillota</taxon>
        <taxon>Bacilli</taxon>
        <taxon>Lactobacillales</taxon>
        <taxon>Lactobacillaceae</taxon>
        <taxon>Schleiferilactobacillus</taxon>
    </lineage>
</organism>
<dbReference type="KEGG" id="lhb:D1010_04920"/>
<evidence type="ECO:0000313" key="3">
    <source>
        <dbReference type="EMBL" id="QFR22837.1"/>
    </source>
</evidence>
<sequence length="496" mass="56480">MPNVADLFLDKTANDKLHLYTAVRQASPGVYTVRALDAEYGDYGVTRLRSLVHLISTDLATVEPNMAAFVDANGDVAVDDRLPAAEVYFQYLISDSLAMQAMAYMLHHPAGTIEEFSQSVYLSTMTVIRRLKPLVDYLNEQYGIRINVRQLTFVGSEPLVRYMIFNLLVDVGLCSAKDYAVRYPELLPVVDRLGHYFNANAGPIVIKERLLVVLGVGLERARHGFAVEDTTIPDLWFRLPEKQMIADVFAARHIPNIEAEVAFAGFALFSGPVVLATSDRIHSLVCARLAQEADPWAKLTDELAETLANKMGGEPTHERWTVLLANTYLMLIPIFYFQQPLPVLFPLIRMQLTPNNRHYQELRRSIRAFWEKVARRKDCYWLHHTVDQLTNLLTYLFWPAYRAHYTTHHLRVSLRMGLSYHLQQPVRNLLEHIPLVDMIPYNPADPPDLLIVSAPRYVPKDWHGHVYHFGLASASSDTQQLQELINQAYGEKNAVD</sequence>
<feature type="domain" description="Mga helix-turn-helix" evidence="1">
    <location>
        <begin position="90"/>
        <end position="167"/>
    </location>
</feature>
<evidence type="ECO:0000259" key="1">
    <source>
        <dbReference type="Pfam" id="PF05043"/>
    </source>
</evidence>
<evidence type="ECO:0000313" key="4">
    <source>
        <dbReference type="Proteomes" id="UP000326779"/>
    </source>
</evidence>
<reference evidence="2 5" key="2">
    <citation type="submission" date="2023-02" db="EMBL/GenBank/DDBJ databases">
        <title>The predominant lactic acid bacteria and yeasts involved in the spontaneous fermentation of millet during the production of the traditional porridge Hausa koko in Ghana.</title>
        <authorList>
            <person name="Atter A."/>
            <person name="Diaz M."/>
        </authorList>
    </citation>
    <scope>NUCLEOTIDE SEQUENCE [LARGE SCALE GENOMIC DNA]</scope>
    <source>
        <strain evidence="2 5">FI11640</strain>
    </source>
</reference>
<name>A0A5P8M3E3_9LACO</name>
<reference evidence="3 4" key="1">
    <citation type="submission" date="2019-10" db="EMBL/GenBank/DDBJ databases">
        <title>The completed genome of Lactobacillus harbinensis M1.</title>
        <authorList>
            <person name="Zheng Y."/>
        </authorList>
    </citation>
    <scope>NUCLEOTIDE SEQUENCE [LARGE SCALE GENOMIC DNA]</scope>
    <source>
        <strain evidence="3 4">M1</strain>
    </source>
</reference>
<dbReference type="Proteomes" id="UP000326779">
    <property type="component" value="Chromosome"/>
</dbReference>
<dbReference type="InterPro" id="IPR007737">
    <property type="entry name" value="Mga_HTH"/>
</dbReference>
<evidence type="ECO:0000313" key="2">
    <source>
        <dbReference type="EMBL" id="MEE6714516.1"/>
    </source>
</evidence>
<dbReference type="EMBL" id="JAQSGK010000002">
    <property type="protein sequence ID" value="MEE6714516.1"/>
    <property type="molecule type" value="Genomic_DNA"/>
</dbReference>
<evidence type="ECO:0000313" key="5">
    <source>
        <dbReference type="Proteomes" id="UP001330016"/>
    </source>
</evidence>
<keyword evidence="5" id="KW-1185">Reference proteome</keyword>
<accession>A0A5P8M3E3</accession>
<dbReference type="Pfam" id="PF05043">
    <property type="entry name" value="Mga"/>
    <property type="match status" value="1"/>
</dbReference>
<dbReference type="EMBL" id="CP045143">
    <property type="protein sequence ID" value="QFR22837.1"/>
    <property type="molecule type" value="Genomic_DNA"/>
</dbReference>
<dbReference type="RefSeq" id="WP_152260389.1">
    <property type="nucleotide sequence ID" value="NZ_CP045143.1"/>
</dbReference>
<dbReference type="Proteomes" id="UP001330016">
    <property type="component" value="Unassembled WGS sequence"/>
</dbReference>